<protein>
    <submittedName>
        <fullName evidence="2">Uncharacterized protein</fullName>
    </submittedName>
</protein>
<organism evidence="2">
    <name type="scientific">Oceanithermus profundus</name>
    <dbReference type="NCBI Taxonomy" id="187137"/>
    <lineage>
        <taxon>Bacteria</taxon>
        <taxon>Thermotogati</taxon>
        <taxon>Deinococcota</taxon>
        <taxon>Deinococci</taxon>
        <taxon>Thermales</taxon>
        <taxon>Thermaceae</taxon>
        <taxon>Oceanithermus</taxon>
    </lineage>
</organism>
<dbReference type="Proteomes" id="UP000885759">
    <property type="component" value="Unassembled WGS sequence"/>
</dbReference>
<feature type="transmembrane region" description="Helical" evidence="1">
    <location>
        <begin position="395"/>
        <end position="421"/>
    </location>
</feature>
<comment type="caution">
    <text evidence="2">The sequence shown here is derived from an EMBL/GenBank/DDBJ whole genome shotgun (WGS) entry which is preliminary data.</text>
</comment>
<keyword evidence="1" id="KW-1133">Transmembrane helix</keyword>
<evidence type="ECO:0000256" key="1">
    <source>
        <dbReference type="SAM" id="Phobius"/>
    </source>
</evidence>
<name>A0A7C4VBI8_9DEIN</name>
<accession>A0A7C4VBI8</accession>
<reference evidence="2" key="1">
    <citation type="journal article" date="2020" name="mSystems">
        <title>Genome- and Community-Level Interaction Insights into Carbon Utilization and Element Cycling Functions of Hydrothermarchaeota in Hydrothermal Sediment.</title>
        <authorList>
            <person name="Zhou Z."/>
            <person name="Liu Y."/>
            <person name="Xu W."/>
            <person name="Pan J."/>
            <person name="Luo Z.H."/>
            <person name="Li M."/>
        </authorList>
    </citation>
    <scope>NUCLEOTIDE SEQUENCE [LARGE SCALE GENOMIC DNA]</scope>
    <source>
        <strain evidence="2">HyVt-570</strain>
    </source>
</reference>
<feature type="transmembrane region" description="Helical" evidence="1">
    <location>
        <begin position="567"/>
        <end position="587"/>
    </location>
</feature>
<gene>
    <name evidence="2" type="ORF">ENK37_03280</name>
</gene>
<dbReference type="PROSITE" id="PS50194">
    <property type="entry name" value="FILAMIN_REPEAT"/>
    <property type="match status" value="1"/>
</dbReference>
<keyword evidence="1" id="KW-0472">Membrane</keyword>
<evidence type="ECO:0000313" key="2">
    <source>
        <dbReference type="EMBL" id="HGY09066.1"/>
    </source>
</evidence>
<feature type="transmembrane region" description="Helical" evidence="1">
    <location>
        <begin position="346"/>
        <end position="366"/>
    </location>
</feature>
<keyword evidence="1" id="KW-0812">Transmembrane</keyword>
<dbReference type="EMBL" id="DRPZ01000088">
    <property type="protein sequence ID" value="HGY09066.1"/>
    <property type="molecule type" value="Genomic_DNA"/>
</dbReference>
<sequence length="663" mass="72031">MRRLWILGWLWLAVMGQGLVLPETAQAGRPVVLASEGLEPGAYPIEIAGPDGVQVVTLVTTEGRGTLEWIPRKPGRYRLVLYAPGAKYTAEIEVAPPPPKVALTPEGLRVGERLWPLPPGDWLAPLEERDAVYLAWRGVPLVLAFPRDGSGDFLYGFYPHRPVTALEGGPRVRLEGGEAYALAALPARRPYQGDWGALEPLSELARFAREHRVFEHLPASPAGYRPYWVYLAEDPATLSEDALAAWGRDLLRRGHRPELAWGGEARAWTDRWQAAALAAGAAEARRIGLALLDYAPLHPGSRGFFLALANRLDAAGDAAAALRLREGARQARAFAPVLGSTSLRRAVAALGLAYLALMIVLFARYLPAQRRGLAPLGGVWNSWVRLPLTRMRHLLLVYAGWGERLLAFLVFAALVAALVLWGSVRQFEAALGEPPAARATLVDASLETWPSGAGRAALAAYAALSEGKPAELPPRFPLAFAEALRHRLGDEAALVRAWRLEAAYPPLAEALRLGGDAWSAVYQGAGVERMGTPRARDLCRVYLAGQLSALPQQPTRFLEALGLGRGAAWALLLLLGVWLLLHVWVLLLPRPRAAFRAAGWLPRALELLVPGSNSLGKGWGVVLLLMAAYGALVIVEGEPVRGALWLAAAYLPHLLLWYDEVHR</sequence>
<proteinExistence type="predicted"/>
<dbReference type="InterPro" id="IPR017868">
    <property type="entry name" value="Filamin/ABP280_repeat-like"/>
</dbReference>
<dbReference type="AlphaFoldDB" id="A0A7C4VBI8"/>